<evidence type="ECO:0000256" key="3">
    <source>
        <dbReference type="ARBA" id="ARBA00023274"/>
    </source>
</evidence>
<keyword evidence="3 5" id="KW-0687">Ribonucleoprotein</keyword>
<dbReference type="GO" id="GO:0005840">
    <property type="term" value="C:ribosome"/>
    <property type="evidence" value="ECO:0007669"/>
    <property type="project" value="UniProtKB-KW"/>
</dbReference>
<dbReference type="InterPro" id="IPR008991">
    <property type="entry name" value="Translation_prot_SH3-like_sf"/>
</dbReference>
<comment type="subunit">
    <text evidence="5">Part of the 50S ribosomal subunit.</text>
</comment>
<evidence type="ECO:0000313" key="10">
    <source>
        <dbReference type="Proteomes" id="UP000092677"/>
    </source>
</evidence>
<dbReference type="Gene3D" id="2.30.30.30">
    <property type="match status" value="1"/>
</dbReference>
<keyword evidence="5" id="KW-0694">RNA-binding</keyword>
<dbReference type="GO" id="GO:0006412">
    <property type="term" value="P:translation"/>
    <property type="evidence" value="ECO:0007669"/>
    <property type="project" value="UniProtKB-UniRule"/>
</dbReference>
<accession>A0A161M0D3</accession>
<dbReference type="GO" id="GO:0019843">
    <property type="term" value="F:rRNA binding"/>
    <property type="evidence" value="ECO:0007669"/>
    <property type="project" value="UniProtKB-UniRule"/>
</dbReference>
<dbReference type="EMBL" id="BDDL01000077">
    <property type="protein sequence ID" value="GAT77471.1"/>
    <property type="molecule type" value="Genomic_DNA"/>
</dbReference>
<sequence length="109" mass="11714">MGMKIIAGDDVLVVSGKDKGKMGKVIKILKKKSCGKDLTFAIVSGINICKKNVKATQNSDGGIISVERPISISNIALVDSVLGIRTKVGYKFIDDKKVRFMKSSGKVIE</sequence>
<dbReference type="Pfam" id="PF17136">
    <property type="entry name" value="ribosomal_L24"/>
    <property type="match status" value="1"/>
</dbReference>
<evidence type="ECO:0000256" key="1">
    <source>
        <dbReference type="ARBA" id="ARBA00010618"/>
    </source>
</evidence>
<evidence type="ECO:0000256" key="4">
    <source>
        <dbReference type="ARBA" id="ARBA00035206"/>
    </source>
</evidence>
<gene>
    <name evidence="5 8" type="primary">rplX</name>
    <name evidence="8" type="ORF">EHRUM2_06950</name>
    <name evidence="9" type="ORF">EHRUM3_08340</name>
</gene>
<dbReference type="CDD" id="cd06089">
    <property type="entry name" value="KOW_RPL26"/>
    <property type="match status" value="1"/>
</dbReference>
<dbReference type="InterPro" id="IPR014722">
    <property type="entry name" value="Rib_uL2_dom2"/>
</dbReference>
<reference evidence="8" key="1">
    <citation type="journal article" date="2016" name="Genome Announc.">
        <title>Draft Genome Sequences of Three Strains of Ehrlichia ruminantium, a Tick-Borne Pathogen of Ruminants, Isolated from Zimbabwe, The Gambia, and Ghana.</title>
        <authorList>
            <person name="Nakao R."/>
            <person name="Jongejan F."/>
            <person name="Sugimoto C."/>
        </authorList>
    </citation>
    <scope>NUCLEOTIDE SEQUENCE</scope>
    <source>
        <strain evidence="8">Kerr Seringe</strain>
        <strain evidence="9">Pokoase 417</strain>
    </source>
</reference>
<dbReference type="GO" id="GO:1990904">
    <property type="term" value="C:ribonucleoprotein complex"/>
    <property type="evidence" value="ECO:0007669"/>
    <property type="project" value="UniProtKB-KW"/>
</dbReference>
<dbReference type="PROSITE" id="PS01108">
    <property type="entry name" value="RIBOSOMAL_L24"/>
    <property type="match status" value="1"/>
</dbReference>
<dbReference type="PANTHER" id="PTHR12903">
    <property type="entry name" value="MITOCHONDRIAL RIBOSOMAL PROTEIN L24"/>
    <property type="match status" value="1"/>
</dbReference>
<dbReference type="GO" id="GO:0003735">
    <property type="term" value="F:structural constituent of ribosome"/>
    <property type="evidence" value="ECO:0007669"/>
    <property type="project" value="InterPro"/>
</dbReference>
<dbReference type="InterPro" id="IPR041988">
    <property type="entry name" value="Ribosomal_uL24_KOW"/>
</dbReference>
<dbReference type="HAMAP" id="MF_01326_B">
    <property type="entry name" value="Ribosomal_uL24_B"/>
    <property type="match status" value="1"/>
</dbReference>
<dbReference type="SUPFAM" id="SSF50104">
    <property type="entry name" value="Translation proteins SH3-like domain"/>
    <property type="match status" value="1"/>
</dbReference>
<evidence type="ECO:0000313" key="11">
    <source>
        <dbReference type="Proteomes" id="UP000092731"/>
    </source>
</evidence>
<organism evidence="8 10">
    <name type="scientific">Ehrlichia ruminantium</name>
    <name type="common">heartwater rickettsia</name>
    <name type="synonym">Cowdria ruminantium</name>
    <dbReference type="NCBI Taxonomy" id="779"/>
    <lineage>
        <taxon>Bacteria</taxon>
        <taxon>Pseudomonadati</taxon>
        <taxon>Pseudomonadota</taxon>
        <taxon>Alphaproteobacteria</taxon>
        <taxon>Rickettsiales</taxon>
        <taxon>Anaplasmataceae</taxon>
        <taxon>Ehrlichia</taxon>
    </lineage>
</organism>
<feature type="domain" description="KOW" evidence="7">
    <location>
        <begin position="4"/>
        <end position="31"/>
    </location>
</feature>
<dbReference type="InterPro" id="IPR057264">
    <property type="entry name" value="Ribosomal_uL24_C"/>
</dbReference>
<evidence type="ECO:0000313" key="9">
    <source>
        <dbReference type="EMBL" id="GAT78607.1"/>
    </source>
</evidence>
<dbReference type="Proteomes" id="UP000092677">
    <property type="component" value="Unassembled WGS sequence"/>
</dbReference>
<name>A0A161M0D3_EHRRU</name>
<protein>
    <recommendedName>
        <fullName evidence="4 5">Large ribosomal subunit protein uL24</fullName>
    </recommendedName>
</protein>
<dbReference type="AlphaFoldDB" id="A0A161M0D3"/>
<keyword evidence="5" id="KW-0699">rRNA-binding</keyword>
<reference evidence="10 11" key="2">
    <citation type="submission" date="2016-05" db="EMBL/GenBank/DDBJ databases">
        <title>Draft genome sequences of four strains of Ehrlichia ruminantium, a tick-borne pathogen of ruminants, isolated from Zimbabwe, The Gambia and Ghana.</title>
        <authorList>
            <person name="Nakao R."/>
            <person name="Jongejan F."/>
            <person name="Sugimoto C."/>
        </authorList>
    </citation>
    <scope>NUCLEOTIDE SEQUENCE [LARGE SCALE GENOMIC DNA]</scope>
    <source>
        <strain evidence="10">Kerr Seringe</strain>
        <strain evidence="11">Pokoase 417</strain>
    </source>
</reference>
<evidence type="ECO:0000313" key="8">
    <source>
        <dbReference type="EMBL" id="GAT77471.1"/>
    </source>
</evidence>
<keyword evidence="2 5" id="KW-0689">Ribosomal protein</keyword>
<comment type="function">
    <text evidence="5">One of two assembly initiator proteins, it binds directly to the 5'-end of the 23S rRNA, where it nucleates assembly of the 50S subunit.</text>
</comment>
<dbReference type="NCBIfam" id="TIGR01079">
    <property type="entry name" value="rplX_bact"/>
    <property type="match status" value="1"/>
</dbReference>
<dbReference type="RefSeq" id="WP_065432755.1">
    <property type="nucleotide sequence ID" value="NZ_BDDL01000077.1"/>
</dbReference>
<dbReference type="STRING" id="779.GCA_002019755_00668"/>
<dbReference type="Pfam" id="PF00467">
    <property type="entry name" value="KOW"/>
    <property type="match status" value="1"/>
</dbReference>
<comment type="similarity">
    <text evidence="1 5 6">Belongs to the universal ribosomal protein uL24 family.</text>
</comment>
<evidence type="ECO:0000256" key="6">
    <source>
        <dbReference type="RuleBase" id="RU003477"/>
    </source>
</evidence>
<dbReference type="InterPro" id="IPR005825">
    <property type="entry name" value="Ribosomal_uL24_CS"/>
</dbReference>
<dbReference type="Proteomes" id="UP000092731">
    <property type="component" value="Unassembled WGS sequence"/>
</dbReference>
<comment type="caution">
    <text evidence="8">The sequence shown here is derived from an EMBL/GenBank/DDBJ whole genome shotgun (WGS) entry which is preliminary data.</text>
</comment>
<dbReference type="InterPro" id="IPR005824">
    <property type="entry name" value="KOW"/>
</dbReference>
<evidence type="ECO:0000256" key="5">
    <source>
        <dbReference type="HAMAP-Rule" id="MF_01326"/>
    </source>
</evidence>
<dbReference type="InterPro" id="IPR003256">
    <property type="entry name" value="Ribosomal_uL24"/>
</dbReference>
<evidence type="ECO:0000259" key="7">
    <source>
        <dbReference type="SMART" id="SM00739"/>
    </source>
</evidence>
<comment type="function">
    <text evidence="5">One of the proteins that surrounds the polypeptide exit tunnel on the outside of the subunit.</text>
</comment>
<dbReference type="EMBL" id="BDDM01000257">
    <property type="protein sequence ID" value="GAT78607.1"/>
    <property type="molecule type" value="Genomic_DNA"/>
</dbReference>
<dbReference type="SMART" id="SM00739">
    <property type="entry name" value="KOW"/>
    <property type="match status" value="1"/>
</dbReference>
<proteinExistence type="inferred from homology"/>
<evidence type="ECO:0000256" key="2">
    <source>
        <dbReference type="ARBA" id="ARBA00022980"/>
    </source>
</evidence>